<dbReference type="eggNOG" id="ENOG502ZZ0N">
    <property type="taxonomic scope" value="Bacteria"/>
</dbReference>
<dbReference type="GO" id="GO:0000166">
    <property type="term" value="F:nucleotide binding"/>
    <property type="evidence" value="ECO:0007669"/>
    <property type="project" value="UniProtKB-KW"/>
</dbReference>
<proteinExistence type="predicted"/>
<dbReference type="GO" id="GO:0051607">
    <property type="term" value="P:defense response to virus"/>
    <property type="evidence" value="ECO:0007669"/>
    <property type="project" value="UniProtKB-KW"/>
</dbReference>
<dbReference type="AlphaFoldDB" id="A0A068T8W8"/>
<keyword evidence="5 8" id="KW-1133">Transmembrane helix</keyword>
<evidence type="ECO:0000313" key="10">
    <source>
        <dbReference type="EMBL" id="CDN53825.1"/>
    </source>
</evidence>
<evidence type="ECO:0000256" key="3">
    <source>
        <dbReference type="ARBA" id="ARBA00022692"/>
    </source>
</evidence>
<dbReference type="KEGG" id="ngl:RG1141_CH14820"/>
<keyword evidence="7 8" id="KW-0472">Membrane</keyword>
<evidence type="ECO:0000256" key="2">
    <source>
        <dbReference type="ARBA" id="ARBA00022475"/>
    </source>
</evidence>
<feature type="transmembrane region" description="Helical" evidence="8">
    <location>
        <begin position="32"/>
        <end position="49"/>
    </location>
</feature>
<reference evidence="11" key="1">
    <citation type="journal article" date="2014" name="BMC Genomics">
        <title>Genome sequencing of two Neorhizobium galegae strains reveals a noeT gene responsible for the unusual acetylation of the nodulation factors.</title>
        <authorList>
            <person name="Osterman J."/>
            <person name="Marsh J."/>
            <person name="Laine P.K."/>
            <person name="Zeng Z."/>
            <person name="Alatalo E."/>
            <person name="Sullivan J.T."/>
            <person name="Young J.P."/>
            <person name="Thomas-Oates J."/>
            <person name="Paulin L."/>
            <person name="Lindstrom K."/>
        </authorList>
    </citation>
    <scope>NUCLEOTIDE SEQUENCE [LARGE SCALE GENOMIC DNA]</scope>
    <source>
        <strain evidence="11">HAMBI 1141</strain>
    </source>
</reference>
<dbReference type="HOGENOM" id="CLU_120371_1_0_5"/>
<feature type="domain" description="Pycsar effector protein" evidence="9">
    <location>
        <begin position="14"/>
        <end position="171"/>
    </location>
</feature>
<evidence type="ECO:0000256" key="8">
    <source>
        <dbReference type="SAM" id="Phobius"/>
    </source>
</evidence>
<keyword evidence="2" id="KW-1003">Cell membrane</keyword>
<evidence type="ECO:0000256" key="5">
    <source>
        <dbReference type="ARBA" id="ARBA00022989"/>
    </source>
</evidence>
<evidence type="ECO:0000313" key="11">
    <source>
        <dbReference type="Proteomes" id="UP000028186"/>
    </source>
</evidence>
<organism evidence="10 11">
    <name type="scientific">Neorhizobium galegae bv. officinalis bv. officinalis str. HAMBI 1141</name>
    <dbReference type="NCBI Taxonomy" id="1028801"/>
    <lineage>
        <taxon>Bacteria</taxon>
        <taxon>Pseudomonadati</taxon>
        <taxon>Pseudomonadota</taxon>
        <taxon>Alphaproteobacteria</taxon>
        <taxon>Hyphomicrobiales</taxon>
        <taxon>Rhizobiaceae</taxon>
        <taxon>Rhizobium/Agrobacterium group</taxon>
        <taxon>Neorhizobium</taxon>
    </lineage>
</organism>
<dbReference type="GO" id="GO:0005886">
    <property type="term" value="C:plasma membrane"/>
    <property type="evidence" value="ECO:0007669"/>
    <property type="project" value="UniProtKB-SubCell"/>
</dbReference>
<keyword evidence="3 8" id="KW-0812">Transmembrane</keyword>
<evidence type="ECO:0000256" key="6">
    <source>
        <dbReference type="ARBA" id="ARBA00023118"/>
    </source>
</evidence>
<dbReference type="InterPro" id="IPR043760">
    <property type="entry name" value="PycTM_dom"/>
</dbReference>
<keyword evidence="4" id="KW-0547">Nucleotide-binding</keyword>
<keyword evidence="6" id="KW-0051">Antiviral defense</keyword>
<comment type="subcellular location">
    <subcellularLocation>
        <location evidence="1">Cell membrane</location>
    </subcellularLocation>
</comment>
<dbReference type="Pfam" id="PF18967">
    <property type="entry name" value="PycTM"/>
    <property type="match status" value="1"/>
</dbReference>
<feature type="transmembrane region" description="Helical" evidence="8">
    <location>
        <begin position="159"/>
        <end position="182"/>
    </location>
</feature>
<evidence type="ECO:0000256" key="4">
    <source>
        <dbReference type="ARBA" id="ARBA00022741"/>
    </source>
</evidence>
<protein>
    <recommendedName>
        <fullName evidence="9">Pycsar effector protein domain-containing protein</fullName>
    </recommendedName>
</protein>
<name>A0A068T8W8_NEOGA</name>
<feature type="transmembrane region" description="Helical" evidence="8">
    <location>
        <begin position="61"/>
        <end position="81"/>
    </location>
</feature>
<evidence type="ECO:0000259" key="9">
    <source>
        <dbReference type="Pfam" id="PF18967"/>
    </source>
</evidence>
<dbReference type="EMBL" id="HG938355">
    <property type="protein sequence ID" value="CDN53825.1"/>
    <property type="molecule type" value="Genomic_DNA"/>
</dbReference>
<evidence type="ECO:0000256" key="7">
    <source>
        <dbReference type="ARBA" id="ARBA00023136"/>
    </source>
</evidence>
<evidence type="ECO:0000256" key="1">
    <source>
        <dbReference type="ARBA" id="ARBA00004236"/>
    </source>
</evidence>
<accession>A0A068T8W8</accession>
<gene>
    <name evidence="10" type="ORF">RG1141_CH14820</name>
</gene>
<dbReference type="RefSeq" id="WP_038542504.1">
    <property type="nucleotide sequence ID" value="NZ_HG938355.1"/>
</dbReference>
<dbReference type="Proteomes" id="UP000028186">
    <property type="component" value="Chromosome I"/>
</dbReference>
<sequence length="189" mass="20659">MKNDQQEAYERVLTSSLARVLDFLKFAETKNAALLTFASASIVASISNLNNATLGGAWRTAFTFALPLFILSALTALYSFLPKTLLNRFHKDPEQSKALLYFGDAASFAPAAYKQRVLERYLPPENESATQNYLDDLAIQIAVNSQITKRKLTIFNTGALIVFSAILVVSVPGILGLCRFLSAAFGSNP</sequence>